<keyword evidence="2" id="KW-1185">Reference proteome</keyword>
<dbReference type="PROSITE" id="PS51257">
    <property type="entry name" value="PROKAR_LIPOPROTEIN"/>
    <property type="match status" value="1"/>
</dbReference>
<gene>
    <name evidence="1" type="ORF">D8674_033713</name>
</gene>
<name>A0A5N5HMR6_9ROSA</name>
<reference evidence="1 2" key="1">
    <citation type="submission" date="2019-09" db="EMBL/GenBank/DDBJ databases">
        <authorList>
            <person name="Ou C."/>
        </authorList>
    </citation>
    <scope>NUCLEOTIDE SEQUENCE [LARGE SCALE GENOMIC DNA]</scope>
    <source>
        <strain evidence="1">S2</strain>
        <tissue evidence="1">Leaf</tissue>
    </source>
</reference>
<evidence type="ECO:0000313" key="2">
    <source>
        <dbReference type="Proteomes" id="UP000327157"/>
    </source>
</evidence>
<reference evidence="2" key="2">
    <citation type="submission" date="2019-10" db="EMBL/GenBank/DDBJ databases">
        <title>A de novo genome assembly of a pear dwarfing rootstock.</title>
        <authorList>
            <person name="Wang F."/>
            <person name="Wang J."/>
            <person name="Li S."/>
            <person name="Zhang Y."/>
            <person name="Fang M."/>
            <person name="Ma L."/>
            <person name="Zhao Y."/>
            <person name="Jiang S."/>
        </authorList>
    </citation>
    <scope>NUCLEOTIDE SEQUENCE [LARGE SCALE GENOMIC DNA]</scope>
</reference>
<dbReference type="AlphaFoldDB" id="A0A5N5HMR6"/>
<reference evidence="1 2" key="3">
    <citation type="submission" date="2019-11" db="EMBL/GenBank/DDBJ databases">
        <title>A de novo genome assembly of a pear dwarfing rootstock.</title>
        <authorList>
            <person name="Wang F."/>
            <person name="Wang J."/>
            <person name="Li S."/>
            <person name="Zhang Y."/>
            <person name="Fang M."/>
            <person name="Ma L."/>
            <person name="Zhao Y."/>
            <person name="Jiang S."/>
        </authorList>
    </citation>
    <scope>NUCLEOTIDE SEQUENCE [LARGE SCALE GENOMIC DNA]</scope>
    <source>
        <strain evidence="1">S2</strain>
        <tissue evidence="1">Leaf</tissue>
    </source>
</reference>
<dbReference type="Proteomes" id="UP000327157">
    <property type="component" value="Chromosome 8"/>
</dbReference>
<comment type="caution">
    <text evidence="1">The sequence shown here is derived from an EMBL/GenBank/DDBJ whole genome shotgun (WGS) entry which is preliminary data.</text>
</comment>
<organism evidence="1 2">
    <name type="scientific">Pyrus ussuriensis x Pyrus communis</name>
    <dbReference type="NCBI Taxonomy" id="2448454"/>
    <lineage>
        <taxon>Eukaryota</taxon>
        <taxon>Viridiplantae</taxon>
        <taxon>Streptophyta</taxon>
        <taxon>Embryophyta</taxon>
        <taxon>Tracheophyta</taxon>
        <taxon>Spermatophyta</taxon>
        <taxon>Magnoliopsida</taxon>
        <taxon>eudicotyledons</taxon>
        <taxon>Gunneridae</taxon>
        <taxon>Pentapetalae</taxon>
        <taxon>rosids</taxon>
        <taxon>fabids</taxon>
        <taxon>Rosales</taxon>
        <taxon>Rosaceae</taxon>
        <taxon>Amygdaloideae</taxon>
        <taxon>Maleae</taxon>
        <taxon>Pyrus</taxon>
    </lineage>
</organism>
<sequence>MVKGLEIEGCGGGGAYFGECKVEDLQLVVVVWVGCGGVGVDFEVGFNLIWNLEGWWFEVESFEVREKKQS</sequence>
<accession>A0A5N5HMR6</accession>
<proteinExistence type="predicted"/>
<protein>
    <submittedName>
        <fullName evidence="1">S ribonuclease</fullName>
    </submittedName>
</protein>
<dbReference type="EMBL" id="SMOL01000148">
    <property type="protein sequence ID" value="KAB2628918.1"/>
    <property type="molecule type" value="Genomic_DNA"/>
</dbReference>
<evidence type="ECO:0000313" key="1">
    <source>
        <dbReference type="EMBL" id="KAB2628918.1"/>
    </source>
</evidence>